<dbReference type="Pfam" id="PF00465">
    <property type="entry name" value="Fe-ADH"/>
    <property type="match status" value="1"/>
</dbReference>
<evidence type="ECO:0000256" key="1">
    <source>
        <dbReference type="ARBA" id="ARBA00007358"/>
    </source>
</evidence>
<name>A0A2P7EAA5_9SYNE</name>
<dbReference type="Proteomes" id="UP000240206">
    <property type="component" value="Unassembled WGS sequence"/>
</dbReference>
<reference evidence="6" key="1">
    <citation type="submission" date="2018-03" db="EMBL/GenBank/DDBJ databases">
        <title>Ecological and genomic features of two cosmopolitan and abundant freshwater picocyanobacteria.</title>
        <authorList>
            <person name="Cabello-Yeves P.J."/>
            <person name="Picazo A."/>
            <person name="Camacho A."/>
            <person name="Callieri C."/>
            <person name="Rosselli R."/>
            <person name="Roda-Garcia J."/>
            <person name="Coutinho F.H."/>
            <person name="Rodriguez-Valera F."/>
        </authorList>
    </citation>
    <scope>NUCLEOTIDE SEQUENCE [LARGE SCALE GENOMIC DNA]</scope>
    <source>
        <strain evidence="6">Tous</strain>
    </source>
</reference>
<dbReference type="GO" id="GO:0016614">
    <property type="term" value="F:oxidoreductase activity, acting on CH-OH group of donors"/>
    <property type="evidence" value="ECO:0007669"/>
    <property type="project" value="InterPro"/>
</dbReference>
<keyword evidence="2" id="KW-0479">Metal-binding</keyword>
<feature type="domain" description="Alcohol dehydrogenase iron-type/glycerol dehydrogenase GldA" evidence="4">
    <location>
        <begin position="13"/>
        <end position="158"/>
    </location>
</feature>
<dbReference type="AlphaFoldDB" id="A0A2P7EAA5"/>
<dbReference type="InterPro" id="IPR018211">
    <property type="entry name" value="ADH_Fe_CS"/>
</dbReference>
<dbReference type="Gene3D" id="1.20.1090.10">
    <property type="entry name" value="Dehydroquinate synthase-like - alpha domain"/>
    <property type="match status" value="1"/>
</dbReference>
<protein>
    <submittedName>
        <fullName evidence="5">Oxidoreductase</fullName>
    </submittedName>
</protein>
<dbReference type="InterPro" id="IPR001670">
    <property type="entry name" value="ADH_Fe/GldA"/>
</dbReference>
<comment type="caution">
    <text evidence="5">The sequence shown here is derived from an EMBL/GenBank/DDBJ whole genome shotgun (WGS) entry which is preliminary data.</text>
</comment>
<dbReference type="SUPFAM" id="SSF56796">
    <property type="entry name" value="Dehydroquinate synthase-like"/>
    <property type="match status" value="1"/>
</dbReference>
<dbReference type="PANTHER" id="PTHR43616:SF3">
    <property type="entry name" value="HYDROXYCARBOXYLATE DEHYDROGENASE A"/>
    <property type="match status" value="1"/>
</dbReference>
<proteinExistence type="inferred from homology"/>
<keyword evidence="3" id="KW-0560">Oxidoreductase</keyword>
<evidence type="ECO:0000256" key="3">
    <source>
        <dbReference type="ARBA" id="ARBA00023002"/>
    </source>
</evidence>
<feature type="non-terminal residue" evidence="5">
    <location>
        <position position="250"/>
    </location>
</feature>
<evidence type="ECO:0000313" key="5">
    <source>
        <dbReference type="EMBL" id="PSI00153.1"/>
    </source>
</evidence>
<dbReference type="GO" id="GO:0046872">
    <property type="term" value="F:metal ion binding"/>
    <property type="evidence" value="ECO:0007669"/>
    <property type="project" value="UniProtKB-KW"/>
</dbReference>
<evidence type="ECO:0000256" key="2">
    <source>
        <dbReference type="ARBA" id="ARBA00022723"/>
    </source>
</evidence>
<dbReference type="Gene3D" id="3.40.50.1970">
    <property type="match status" value="1"/>
</dbReference>
<sequence>MTTPASSQHSIAPAQLWRGPGVWQQAQADIKKISSKPLLLGRSQNTRALRGKLAQNLTNNGLTVESAELKFDCCEIDLAALELKVQQTNCDGVIASGGGKVLDAGKLLADRLDLPCITVPTSAATCAGWTALANIYSPDGAFQADVSLRRCPQLLIFDHQLVLTAPARTLASGIADAMAKWYEASVSSGQSSDGLVQQAVQQARVLRDQLLIEGVAALQDPGSEAWVRVAEASALTAGLIGGLGGARCRT</sequence>
<dbReference type="RefSeq" id="WP_117434673.1">
    <property type="nucleotide sequence ID" value="NZ_PXVC01000250.1"/>
</dbReference>
<accession>A0A2P7EAA5</accession>
<organism evidence="5 6">
    <name type="scientific">Synechococcus lacustris str. Tous</name>
    <dbReference type="NCBI Taxonomy" id="1910958"/>
    <lineage>
        <taxon>Bacteria</taxon>
        <taxon>Bacillati</taxon>
        <taxon>Cyanobacteriota</taxon>
        <taxon>Cyanophyceae</taxon>
        <taxon>Synechococcales</taxon>
        <taxon>Synechococcaceae</taxon>
        <taxon>Synechococcus</taxon>
    </lineage>
</organism>
<dbReference type="InterPro" id="IPR016205">
    <property type="entry name" value="Glycerol_DH"/>
</dbReference>
<gene>
    <name evidence="5" type="ORF">C7K08_14690</name>
</gene>
<dbReference type="PROSITE" id="PS00913">
    <property type="entry name" value="ADH_IRON_1"/>
    <property type="match status" value="1"/>
</dbReference>
<evidence type="ECO:0000313" key="6">
    <source>
        <dbReference type="Proteomes" id="UP000240206"/>
    </source>
</evidence>
<comment type="similarity">
    <text evidence="1">Belongs to the iron-containing alcohol dehydrogenase family.</text>
</comment>
<evidence type="ECO:0000259" key="4">
    <source>
        <dbReference type="Pfam" id="PF00465"/>
    </source>
</evidence>
<dbReference type="PANTHER" id="PTHR43616">
    <property type="entry name" value="GLYCEROL DEHYDROGENASE"/>
    <property type="match status" value="1"/>
</dbReference>
<dbReference type="EMBL" id="PXVC01000250">
    <property type="protein sequence ID" value="PSI00153.1"/>
    <property type="molecule type" value="Genomic_DNA"/>
</dbReference>
<keyword evidence="6" id="KW-1185">Reference proteome</keyword>